<proteinExistence type="predicted"/>
<evidence type="ECO:0000313" key="2">
    <source>
        <dbReference type="EMBL" id="KAK9021807.1"/>
    </source>
</evidence>
<feature type="region of interest" description="Disordered" evidence="1">
    <location>
        <begin position="62"/>
        <end position="81"/>
    </location>
</feature>
<name>A0ABR2S9C9_9ROSI</name>
<protein>
    <submittedName>
        <fullName evidence="2">Uncharacterized protein</fullName>
    </submittedName>
</protein>
<gene>
    <name evidence="2" type="ORF">V6N11_011776</name>
</gene>
<sequence>MHLTLEPKLPLRSTYMQFIMKTTNLGYLKDEVSIAMFAYRGQTDWGGHDRERPTKRVDVVVETRPSSLSSNTSRSSNELGE</sequence>
<dbReference type="EMBL" id="JBBPBN010000016">
    <property type="protein sequence ID" value="KAK9021807.1"/>
    <property type="molecule type" value="Genomic_DNA"/>
</dbReference>
<keyword evidence="3" id="KW-1185">Reference proteome</keyword>
<comment type="caution">
    <text evidence="2">The sequence shown here is derived from an EMBL/GenBank/DDBJ whole genome shotgun (WGS) entry which is preliminary data.</text>
</comment>
<organism evidence="2 3">
    <name type="scientific">Hibiscus sabdariffa</name>
    <name type="common">roselle</name>
    <dbReference type="NCBI Taxonomy" id="183260"/>
    <lineage>
        <taxon>Eukaryota</taxon>
        <taxon>Viridiplantae</taxon>
        <taxon>Streptophyta</taxon>
        <taxon>Embryophyta</taxon>
        <taxon>Tracheophyta</taxon>
        <taxon>Spermatophyta</taxon>
        <taxon>Magnoliopsida</taxon>
        <taxon>eudicotyledons</taxon>
        <taxon>Gunneridae</taxon>
        <taxon>Pentapetalae</taxon>
        <taxon>rosids</taxon>
        <taxon>malvids</taxon>
        <taxon>Malvales</taxon>
        <taxon>Malvaceae</taxon>
        <taxon>Malvoideae</taxon>
        <taxon>Hibiscus</taxon>
    </lineage>
</organism>
<accession>A0ABR2S9C9</accession>
<dbReference type="Proteomes" id="UP001396334">
    <property type="component" value="Unassembled WGS sequence"/>
</dbReference>
<evidence type="ECO:0000313" key="3">
    <source>
        <dbReference type="Proteomes" id="UP001396334"/>
    </source>
</evidence>
<reference evidence="2 3" key="1">
    <citation type="journal article" date="2024" name="G3 (Bethesda)">
        <title>Genome assembly of Hibiscus sabdariffa L. provides insights into metabolisms of medicinal natural products.</title>
        <authorList>
            <person name="Kim T."/>
        </authorList>
    </citation>
    <scope>NUCLEOTIDE SEQUENCE [LARGE SCALE GENOMIC DNA]</scope>
    <source>
        <strain evidence="2">TK-2024</strain>
        <tissue evidence="2">Old leaves</tissue>
    </source>
</reference>
<evidence type="ECO:0000256" key="1">
    <source>
        <dbReference type="SAM" id="MobiDB-lite"/>
    </source>
</evidence>